<organism evidence="1 2">
    <name type="scientific">Akanthomyces muscarius</name>
    <name type="common">Entomopathogenic fungus</name>
    <name type="synonym">Lecanicillium muscarium</name>
    <dbReference type="NCBI Taxonomy" id="2231603"/>
    <lineage>
        <taxon>Eukaryota</taxon>
        <taxon>Fungi</taxon>
        <taxon>Dikarya</taxon>
        <taxon>Ascomycota</taxon>
        <taxon>Pezizomycotina</taxon>
        <taxon>Sordariomycetes</taxon>
        <taxon>Hypocreomycetidae</taxon>
        <taxon>Hypocreales</taxon>
        <taxon>Cordycipitaceae</taxon>
        <taxon>Akanthomyces</taxon>
    </lineage>
</organism>
<evidence type="ECO:0000313" key="2">
    <source>
        <dbReference type="Proteomes" id="UP001144673"/>
    </source>
</evidence>
<dbReference type="KEGG" id="amus:LMH87_002248"/>
<dbReference type="Proteomes" id="UP001144673">
    <property type="component" value="Chromosome 3"/>
</dbReference>
<comment type="caution">
    <text evidence="1">The sequence shown here is derived from an EMBL/GenBank/DDBJ whole genome shotgun (WGS) entry which is preliminary data.</text>
</comment>
<name>A0A9W8UJ23_AKAMU</name>
<keyword evidence="2" id="KW-1185">Reference proteome</keyword>
<accession>A0A9W8UJ23</accession>
<dbReference type="AlphaFoldDB" id="A0A9W8UJ23"/>
<dbReference type="RefSeq" id="XP_056050683.1">
    <property type="nucleotide sequence ID" value="XM_056193671.1"/>
</dbReference>
<reference evidence="1" key="1">
    <citation type="journal article" date="2023" name="Access Microbiol">
        <title>De-novo genome assembly for Akanthomyces muscarius, a biocontrol agent of insect agricultural pests.</title>
        <authorList>
            <person name="Erdos Z."/>
            <person name="Studholme D.J."/>
            <person name="Raymond B."/>
            <person name="Sharma M."/>
        </authorList>
    </citation>
    <scope>NUCLEOTIDE SEQUENCE</scope>
    <source>
        <strain evidence="1">Ve6</strain>
    </source>
</reference>
<dbReference type="GeneID" id="80889407"/>
<gene>
    <name evidence="1" type="ORF">LMH87_002248</name>
</gene>
<dbReference type="EMBL" id="JAJHUN010000010">
    <property type="protein sequence ID" value="KAJ4147742.1"/>
    <property type="molecule type" value="Genomic_DNA"/>
</dbReference>
<protein>
    <submittedName>
        <fullName evidence="1">Uncharacterized protein</fullName>
    </submittedName>
</protein>
<evidence type="ECO:0000313" key="1">
    <source>
        <dbReference type="EMBL" id="KAJ4147742.1"/>
    </source>
</evidence>
<proteinExistence type="predicted"/>
<sequence>MDDPLPDIMKDFYLQPGPVCASTLASKEASLQDRLAGFQPLQYGCTELDGAVLLGGLQRGSVVGISADNADGFGLLMGLQGTIRAILDSSASRALVITPKPLASVSKLIMEIAKSELLKSGLQHEQIEEKCRSSLDRVMLSVVFDIDGIWPTISELLQPCVTVASPSIALEEQNTSSHKPDQYITAAEIQDSEDEDLSYPFGHDRIKYQNESRAPSYDAQNESSSAMCSPEIIVVTHFSTLLTSLFARREKTAAHKSLALLRARLQRLSSSTSTNPLILLVNSTTEESTETTLRSIFPSVRGLRPSRPSFGAVFNQFLDLHILCTEVLQDNLDSLHQIVDACGH</sequence>